<proteinExistence type="predicted"/>
<feature type="compositionally biased region" description="Basic and acidic residues" evidence="1">
    <location>
        <begin position="41"/>
        <end position="75"/>
    </location>
</feature>
<dbReference type="EMBL" id="QGKY02000246">
    <property type="protein sequence ID" value="KAF2584417.1"/>
    <property type="molecule type" value="Genomic_DNA"/>
</dbReference>
<comment type="caution">
    <text evidence="2">The sequence shown here is derived from an EMBL/GenBank/DDBJ whole genome shotgun (WGS) entry which is preliminary data.</text>
</comment>
<evidence type="ECO:0000256" key="1">
    <source>
        <dbReference type="SAM" id="MobiDB-lite"/>
    </source>
</evidence>
<dbReference type="AlphaFoldDB" id="A0A8S9JSG2"/>
<name>A0A8S9JSG2_BRACR</name>
<reference evidence="2" key="1">
    <citation type="submission" date="2019-12" db="EMBL/GenBank/DDBJ databases">
        <title>Genome sequencing and annotation of Brassica cretica.</title>
        <authorList>
            <person name="Studholme D.J."/>
            <person name="Sarris P.F."/>
        </authorList>
    </citation>
    <scope>NUCLEOTIDE SEQUENCE</scope>
    <source>
        <strain evidence="2">PFS-102/07</strain>
        <tissue evidence="2">Leaf</tissue>
    </source>
</reference>
<feature type="region of interest" description="Disordered" evidence="1">
    <location>
        <begin position="28"/>
        <end position="108"/>
    </location>
</feature>
<protein>
    <submittedName>
        <fullName evidence="2">Uncharacterized protein</fullName>
    </submittedName>
</protein>
<gene>
    <name evidence="2" type="ORF">F2Q70_00037832</name>
</gene>
<feature type="compositionally biased region" description="Basic residues" evidence="1">
    <location>
        <begin position="31"/>
        <end position="40"/>
    </location>
</feature>
<feature type="compositionally biased region" description="Polar residues" evidence="1">
    <location>
        <begin position="78"/>
        <end position="87"/>
    </location>
</feature>
<accession>A0A8S9JSG2</accession>
<sequence>MSPTMMMKMSIRHYTVITLKCREEVNDNVHRKTKKKKKNRVNRERVASEVDTNKLYEKQEENALHSDDQGDRDMDQPSYDQGQSQGNDYGGKFAPGYDEENIPSKKIVDPDTNADAFQDTSFRCHHKRLHSHISFYLIPQEREHVYNFEHDSNLGSPLHELAIEDDKSSTSGEETTLDIIKERVGIVPSSYPETAISKGDAFSLYNTNQGV</sequence>
<evidence type="ECO:0000313" key="2">
    <source>
        <dbReference type="EMBL" id="KAF2584417.1"/>
    </source>
</evidence>
<organism evidence="2">
    <name type="scientific">Brassica cretica</name>
    <name type="common">Mustard</name>
    <dbReference type="NCBI Taxonomy" id="69181"/>
    <lineage>
        <taxon>Eukaryota</taxon>
        <taxon>Viridiplantae</taxon>
        <taxon>Streptophyta</taxon>
        <taxon>Embryophyta</taxon>
        <taxon>Tracheophyta</taxon>
        <taxon>Spermatophyta</taxon>
        <taxon>Magnoliopsida</taxon>
        <taxon>eudicotyledons</taxon>
        <taxon>Gunneridae</taxon>
        <taxon>Pentapetalae</taxon>
        <taxon>rosids</taxon>
        <taxon>malvids</taxon>
        <taxon>Brassicales</taxon>
        <taxon>Brassicaceae</taxon>
        <taxon>Brassiceae</taxon>
        <taxon>Brassica</taxon>
    </lineage>
</organism>